<name>A0A1R1YK98_9FUNG</name>
<reference evidence="11" key="1">
    <citation type="submission" date="2017-01" db="EMBL/GenBank/DDBJ databases">
        <authorList>
            <person name="Wang Y."/>
            <person name="White M."/>
            <person name="Kvist S."/>
            <person name="Moncalvo J.-M."/>
        </authorList>
    </citation>
    <scope>NUCLEOTIDE SEQUENCE [LARGE SCALE GENOMIC DNA]</scope>
    <source>
        <strain evidence="11">ID-206-W2</strain>
    </source>
</reference>
<dbReference type="Gene3D" id="2.10.110.10">
    <property type="entry name" value="Cysteine Rich Protein"/>
    <property type="match status" value="2"/>
</dbReference>
<dbReference type="GO" id="GO:0005634">
    <property type="term" value="C:nucleus"/>
    <property type="evidence" value="ECO:0007669"/>
    <property type="project" value="UniProtKB-SubCell"/>
</dbReference>
<dbReference type="OrthoDB" id="8062037at2759"/>
<comment type="subcellular location">
    <subcellularLocation>
        <location evidence="1">Nucleus</location>
    </subcellularLocation>
</comment>
<dbReference type="GO" id="GO:0005737">
    <property type="term" value="C:cytoplasm"/>
    <property type="evidence" value="ECO:0007669"/>
    <property type="project" value="TreeGrafter"/>
</dbReference>
<evidence type="ECO:0000256" key="4">
    <source>
        <dbReference type="ARBA" id="ARBA00022833"/>
    </source>
</evidence>
<feature type="compositionally biased region" description="Low complexity" evidence="8">
    <location>
        <begin position="170"/>
        <end position="190"/>
    </location>
</feature>
<feature type="region of interest" description="Disordered" evidence="8">
    <location>
        <begin position="254"/>
        <end position="279"/>
    </location>
</feature>
<evidence type="ECO:0000256" key="7">
    <source>
        <dbReference type="PROSITE-ProRule" id="PRU00125"/>
    </source>
</evidence>
<evidence type="ECO:0000256" key="3">
    <source>
        <dbReference type="ARBA" id="ARBA00022737"/>
    </source>
</evidence>
<dbReference type="Pfam" id="PF00412">
    <property type="entry name" value="LIM"/>
    <property type="match status" value="1"/>
</dbReference>
<feature type="domain" description="LIM zinc-binding" evidence="9">
    <location>
        <begin position="98"/>
        <end position="158"/>
    </location>
</feature>
<dbReference type="SMART" id="SM00132">
    <property type="entry name" value="LIM"/>
    <property type="match status" value="1"/>
</dbReference>
<sequence length="376" mass="42161">MINFNEAPKCPRCSKTVYFNEKITGPEGAWHKRCFRYAVSDNVTALSSQGTENLAYKTPEKINFEPTEQHSSTKKVEYSPSTVFSRRSSKLIIPPSKDNCPRCLKPIYAAEKVIGPTGPWHKGCFKCKNCNKSLASSRVADRAGEAYCTLCYDKLFGPKSFKFSENGSFSPLTKSPNPNNTNTTFKPSPNRTSLYEYKTSEFVNSIRSQQSYSSQPLAETDYSNSIYSDKYINGKGTNNNNDLNPTDKISEEISESLSSQFTPIKSSQPSTIMQQEDNQNSAYSNSILRNDERHVPLSESSQQPSTPRTIANQQTNLEQYSPTFNPQPINSSPFSPSVSFITEKRTSYVPKKPMFSFKADVCPRCSKNIYAAEMVS</sequence>
<dbReference type="PROSITE" id="PS00478">
    <property type="entry name" value="LIM_DOMAIN_1"/>
    <property type="match status" value="1"/>
</dbReference>
<protein>
    <submittedName>
        <fullName evidence="10">Cysteine and glycine-rich protein 3</fullName>
    </submittedName>
</protein>
<dbReference type="PANTHER" id="PTHR24215">
    <property type="entry name" value="RHO-GTPASE-ACTIVATING PROTEIN LRG1"/>
    <property type="match status" value="1"/>
</dbReference>
<evidence type="ECO:0000256" key="1">
    <source>
        <dbReference type="ARBA" id="ARBA00004123"/>
    </source>
</evidence>
<dbReference type="PANTHER" id="PTHR24215:SF35">
    <property type="entry name" value="MUSCLE LIM PROTEIN MLP84B"/>
    <property type="match status" value="1"/>
</dbReference>
<dbReference type="FunFam" id="2.10.110.10:FF:000001">
    <property type="entry name" value="Cysteine and glycine-rich protein 1"/>
    <property type="match status" value="1"/>
</dbReference>
<dbReference type="SUPFAM" id="SSF57716">
    <property type="entry name" value="Glucocorticoid receptor-like (DNA-binding domain)"/>
    <property type="match status" value="3"/>
</dbReference>
<dbReference type="Proteomes" id="UP000187429">
    <property type="component" value="Unassembled WGS sequence"/>
</dbReference>
<evidence type="ECO:0000313" key="11">
    <source>
        <dbReference type="Proteomes" id="UP000187429"/>
    </source>
</evidence>
<dbReference type="AlphaFoldDB" id="A0A1R1YK98"/>
<keyword evidence="6" id="KW-0539">Nucleus</keyword>
<keyword evidence="5 7" id="KW-0440">LIM domain</keyword>
<dbReference type="GO" id="GO:0046872">
    <property type="term" value="F:metal ion binding"/>
    <property type="evidence" value="ECO:0007669"/>
    <property type="project" value="UniProtKB-KW"/>
</dbReference>
<accession>A0A1R1YK98</accession>
<evidence type="ECO:0000256" key="6">
    <source>
        <dbReference type="ARBA" id="ARBA00023242"/>
    </source>
</evidence>
<dbReference type="InterPro" id="IPR001781">
    <property type="entry name" value="Znf_LIM"/>
</dbReference>
<keyword evidence="3" id="KW-0677">Repeat</keyword>
<keyword evidence="4 7" id="KW-0862">Zinc</keyword>
<keyword evidence="2 7" id="KW-0479">Metal-binding</keyword>
<dbReference type="PROSITE" id="PS50023">
    <property type="entry name" value="LIM_DOMAIN_2"/>
    <property type="match status" value="1"/>
</dbReference>
<comment type="caution">
    <text evidence="10">The sequence shown here is derived from an EMBL/GenBank/DDBJ whole genome shotgun (WGS) entry which is preliminary data.</text>
</comment>
<feature type="compositionally biased region" description="Polar residues" evidence="8">
    <location>
        <begin position="260"/>
        <end position="279"/>
    </location>
</feature>
<organism evidence="10 11">
    <name type="scientific">Smittium culicis</name>
    <dbReference type="NCBI Taxonomy" id="133412"/>
    <lineage>
        <taxon>Eukaryota</taxon>
        <taxon>Fungi</taxon>
        <taxon>Fungi incertae sedis</taxon>
        <taxon>Zoopagomycota</taxon>
        <taxon>Kickxellomycotina</taxon>
        <taxon>Harpellomycetes</taxon>
        <taxon>Harpellales</taxon>
        <taxon>Legeriomycetaceae</taxon>
        <taxon>Smittium</taxon>
    </lineage>
</organism>
<evidence type="ECO:0000256" key="8">
    <source>
        <dbReference type="SAM" id="MobiDB-lite"/>
    </source>
</evidence>
<keyword evidence="11" id="KW-1185">Reference proteome</keyword>
<evidence type="ECO:0000313" key="10">
    <source>
        <dbReference type="EMBL" id="OMJ27347.1"/>
    </source>
</evidence>
<evidence type="ECO:0000256" key="5">
    <source>
        <dbReference type="ARBA" id="ARBA00023038"/>
    </source>
</evidence>
<proteinExistence type="predicted"/>
<dbReference type="GO" id="GO:0030036">
    <property type="term" value="P:actin cytoskeleton organization"/>
    <property type="evidence" value="ECO:0007669"/>
    <property type="project" value="TreeGrafter"/>
</dbReference>
<feature type="region of interest" description="Disordered" evidence="8">
    <location>
        <begin position="169"/>
        <end position="192"/>
    </location>
</feature>
<gene>
    <name evidence="10" type="ORF">AYI69_g3217</name>
</gene>
<dbReference type="EMBL" id="LSSM01001056">
    <property type="protein sequence ID" value="OMJ27347.1"/>
    <property type="molecule type" value="Genomic_DNA"/>
</dbReference>
<evidence type="ECO:0000259" key="9">
    <source>
        <dbReference type="PROSITE" id="PS50023"/>
    </source>
</evidence>
<evidence type="ECO:0000256" key="2">
    <source>
        <dbReference type="ARBA" id="ARBA00022723"/>
    </source>
</evidence>